<name>A0AAN7P9B4_9COLE</name>
<feature type="domain" description="ABC transmembrane type-1" evidence="11">
    <location>
        <begin position="128"/>
        <end position="395"/>
    </location>
</feature>
<evidence type="ECO:0000259" key="10">
    <source>
        <dbReference type="PROSITE" id="PS50893"/>
    </source>
</evidence>
<dbReference type="GO" id="GO:0016887">
    <property type="term" value="F:ATP hydrolysis activity"/>
    <property type="evidence" value="ECO:0007669"/>
    <property type="project" value="InterPro"/>
</dbReference>
<evidence type="ECO:0000256" key="6">
    <source>
        <dbReference type="ARBA" id="ARBA00022840"/>
    </source>
</evidence>
<organism evidence="12 13">
    <name type="scientific">Aquatica leii</name>
    <dbReference type="NCBI Taxonomy" id="1421715"/>
    <lineage>
        <taxon>Eukaryota</taxon>
        <taxon>Metazoa</taxon>
        <taxon>Ecdysozoa</taxon>
        <taxon>Arthropoda</taxon>
        <taxon>Hexapoda</taxon>
        <taxon>Insecta</taxon>
        <taxon>Pterygota</taxon>
        <taxon>Neoptera</taxon>
        <taxon>Endopterygota</taxon>
        <taxon>Coleoptera</taxon>
        <taxon>Polyphaga</taxon>
        <taxon>Elateriformia</taxon>
        <taxon>Elateroidea</taxon>
        <taxon>Lampyridae</taxon>
        <taxon>Luciolinae</taxon>
        <taxon>Aquatica</taxon>
    </lineage>
</organism>
<dbReference type="PROSITE" id="PS50929">
    <property type="entry name" value="ABC_TM1F"/>
    <property type="match status" value="2"/>
</dbReference>
<dbReference type="CDD" id="cd03244">
    <property type="entry name" value="ABCC_MRP_domain2"/>
    <property type="match status" value="1"/>
</dbReference>
<dbReference type="InterPro" id="IPR017871">
    <property type="entry name" value="ABC_transporter-like_CS"/>
</dbReference>
<evidence type="ECO:0000256" key="1">
    <source>
        <dbReference type="ARBA" id="ARBA00004141"/>
    </source>
</evidence>
<feature type="transmembrane region" description="Helical" evidence="9">
    <location>
        <begin position="115"/>
        <end position="141"/>
    </location>
</feature>
<dbReference type="FunFam" id="3.40.50.300:FF:003838">
    <property type="entry name" value="ATP-dependent bile acid permease, putative"/>
    <property type="match status" value="1"/>
</dbReference>
<feature type="transmembrane region" description="Helical" evidence="9">
    <location>
        <begin position="703"/>
        <end position="726"/>
    </location>
</feature>
<keyword evidence="8 9" id="KW-0472">Membrane</keyword>
<dbReference type="InterPro" id="IPR011527">
    <property type="entry name" value="ABC1_TM_dom"/>
</dbReference>
<dbReference type="GO" id="GO:0016020">
    <property type="term" value="C:membrane"/>
    <property type="evidence" value="ECO:0007669"/>
    <property type="project" value="UniProtKB-SubCell"/>
</dbReference>
<feature type="domain" description="ABC transmembrane type-1" evidence="11">
    <location>
        <begin position="706"/>
        <end position="985"/>
    </location>
</feature>
<dbReference type="CDD" id="cd18580">
    <property type="entry name" value="ABC_6TM_ABCC_D2"/>
    <property type="match status" value="1"/>
</dbReference>
<dbReference type="SMART" id="SM00382">
    <property type="entry name" value="AAA"/>
    <property type="match status" value="2"/>
</dbReference>
<evidence type="ECO:0000259" key="11">
    <source>
        <dbReference type="PROSITE" id="PS50929"/>
    </source>
</evidence>
<evidence type="ECO:0000256" key="9">
    <source>
        <dbReference type="SAM" id="Phobius"/>
    </source>
</evidence>
<gene>
    <name evidence="12" type="ORF">RN001_007259</name>
</gene>
<keyword evidence="2" id="KW-0813">Transport</keyword>
<feature type="domain" description="ABC transporter" evidence="10">
    <location>
        <begin position="426"/>
        <end position="649"/>
    </location>
</feature>
<feature type="transmembrane region" description="Helical" evidence="9">
    <location>
        <begin position="39"/>
        <end position="58"/>
    </location>
</feature>
<evidence type="ECO:0000256" key="2">
    <source>
        <dbReference type="ARBA" id="ARBA00022448"/>
    </source>
</evidence>
<feature type="transmembrane region" description="Helical" evidence="9">
    <location>
        <begin position="370"/>
        <end position="392"/>
    </location>
</feature>
<dbReference type="InterPro" id="IPR044726">
    <property type="entry name" value="ABCC_6TM_D2"/>
</dbReference>
<dbReference type="FunFam" id="1.20.1560.10:FF:000013">
    <property type="entry name" value="ABC transporter C family member 2"/>
    <property type="match status" value="1"/>
</dbReference>
<evidence type="ECO:0000313" key="13">
    <source>
        <dbReference type="Proteomes" id="UP001353858"/>
    </source>
</evidence>
<dbReference type="Pfam" id="PF00005">
    <property type="entry name" value="ABC_tran"/>
    <property type="match status" value="2"/>
</dbReference>
<dbReference type="CDD" id="cd18579">
    <property type="entry name" value="ABC_6TM_ABCC_D1"/>
    <property type="match status" value="1"/>
</dbReference>
<dbReference type="InterPro" id="IPR050173">
    <property type="entry name" value="ABC_transporter_C-like"/>
</dbReference>
<reference evidence="13" key="1">
    <citation type="submission" date="2023-01" db="EMBL/GenBank/DDBJ databases">
        <title>Key to firefly adult light organ development and bioluminescence: homeobox transcription factors regulate luciferase expression and transportation to peroxisome.</title>
        <authorList>
            <person name="Fu X."/>
        </authorList>
    </citation>
    <scope>NUCLEOTIDE SEQUENCE [LARGE SCALE GENOMIC DNA]</scope>
</reference>
<proteinExistence type="predicted"/>
<keyword evidence="6" id="KW-0067">ATP-binding</keyword>
<dbReference type="PROSITE" id="PS00211">
    <property type="entry name" value="ABC_TRANSPORTER_1"/>
    <property type="match status" value="1"/>
</dbReference>
<dbReference type="GO" id="GO:0140359">
    <property type="term" value="F:ABC-type transporter activity"/>
    <property type="evidence" value="ECO:0007669"/>
    <property type="project" value="InterPro"/>
</dbReference>
<protein>
    <submittedName>
        <fullName evidence="12">Uncharacterized protein</fullName>
    </submittedName>
</protein>
<dbReference type="SUPFAM" id="SSF52540">
    <property type="entry name" value="P-loop containing nucleoside triphosphate hydrolases"/>
    <property type="match status" value="2"/>
</dbReference>
<dbReference type="InterPro" id="IPR003439">
    <property type="entry name" value="ABC_transporter-like_ATP-bd"/>
</dbReference>
<dbReference type="InterPro" id="IPR027417">
    <property type="entry name" value="P-loop_NTPase"/>
</dbReference>
<evidence type="ECO:0000256" key="8">
    <source>
        <dbReference type="ARBA" id="ARBA00023136"/>
    </source>
</evidence>
<keyword evidence="5" id="KW-0547">Nucleotide-binding</keyword>
<dbReference type="SUPFAM" id="SSF90123">
    <property type="entry name" value="ABC transporter transmembrane region"/>
    <property type="match status" value="2"/>
</dbReference>
<accession>A0AAN7P9B4</accession>
<keyword evidence="4" id="KW-0677">Repeat</keyword>
<evidence type="ECO:0000256" key="3">
    <source>
        <dbReference type="ARBA" id="ARBA00022692"/>
    </source>
</evidence>
<keyword evidence="7 9" id="KW-1133">Transmembrane helix</keyword>
<dbReference type="InterPro" id="IPR044746">
    <property type="entry name" value="ABCC_6TM_D1"/>
</dbReference>
<feature type="transmembrane region" description="Helical" evidence="9">
    <location>
        <begin position="827"/>
        <end position="859"/>
    </location>
</feature>
<dbReference type="FunFam" id="1.20.1560.10:FF:000026">
    <property type="entry name" value="Multidrug resistance-associated protein lethal(2)03659"/>
    <property type="match status" value="1"/>
</dbReference>
<feature type="transmembrane region" description="Helical" evidence="9">
    <location>
        <begin position="746"/>
        <end position="765"/>
    </location>
</feature>
<dbReference type="InterPro" id="IPR036640">
    <property type="entry name" value="ABC1_TM_sf"/>
</dbReference>
<keyword evidence="13" id="KW-1185">Reference proteome</keyword>
<dbReference type="Gene3D" id="1.20.1560.10">
    <property type="entry name" value="ABC transporter type 1, transmembrane domain"/>
    <property type="match status" value="2"/>
</dbReference>
<dbReference type="Gene3D" id="3.40.50.300">
    <property type="entry name" value="P-loop containing nucleotide triphosphate hydrolases"/>
    <property type="match status" value="2"/>
</dbReference>
<comment type="subcellular location">
    <subcellularLocation>
        <location evidence="1">Membrane</location>
        <topology evidence="1">Multi-pass membrane protein</topology>
    </subcellularLocation>
</comment>
<sequence>MVLSLKLNITSQYLQIFRRALMEDCSHKHTKNPNPRKNASFFSIITFLFTVPTFIQGLKKKFTQEDIYETLPDHKSDRLGEIAIKLWTEEVENAEKNGKQPSLTKILIKIFGRQYFCLLIIFAVKELIIMSCLPIVLGKMISTYTTYSSSNDLYIYAAYLIICSFLNIILSNSYYLETHSIDLKIQIICSNLVYQKILKLNRSALKQTTPGQIINLLSNDVNVFDRFALNTISLWIAPVQTAVILYLTYKEIGLSAVFAMCFTFLFLPVHFFFGKMVSKYSLKTSIQRDNRLRLMNEIVQSIDIIKMYAWEKPFETLISWYRRLEINAIKTYTYSKATNNFNTIFISTSLFIVIVTSTLLGTTVNAESTFVVTIFFTTFSNTCMFLIPNGIASAQQAKVSIKRITTFLLYNEIKLNCQENVKEYAVSIENATATWDKTKDHNIFEHLTANFNFCHLTAVIGPVGCGKSSLLQLILQELPLVKGTISVMGVLSYACQEPWIFSGSVQQNILFGAEIHSERYNDVIKCCALERDLKIFCYGDKTIVGENGVSLSGGQKARINLARAIYRDADIYLLDDPLSAVDTHVGKQIFENCIRTFLKNKTVILVTHQLQYLKYVDHIIVLQEGLLKFQGSPMELQQTGIDFAKYLKHDNEEQSVNKLNKEGLILGNETGNELAKAGETTLNSKSVFLSTYKKYIQAGRCTWLVVLTFLCFVGTQVLTSLSFYFTAYWVRIKKEASYESQQKINLYVYCAITLATFIFSILRIITYVNVSMKSSTALHKLMLSRLIRAPLSFFHLSSSGCILNRFAKDLGTIDDVLPNVAIVAFRIVLNAIGILTVTCIISHWFIIPSICVLVCCFCLRKMYLATSLNVFRVESISRSPIYGHANTCLQGLATVRVFGVQRALMDKFNKLLDERSSVFYLSVSTTRALTFWIDCICFLYTLFIIVYFVLDKEATGENVGLAISLIIQLTGQLGLGIKHLTEVENCMISVERVLEYSAVESEFLLETFSQVTQSPSWPEQGQIKFSNVYLKYSNTDLYVLKNLNFTIKPQEKIGIVGRTGAGKSSIITALFQLIQTKGIITIDGINIQSISLHKLRKKISIIPQDPILFSGTVRKNIDWFEECPDELLWKALEEVGLKEVIDKMGNARVLVRNNKILILDEATANVDLQTDDIIQETIRKKFLNCTVLTVAHRLKTIINSDRVLVMDAGEIIEFDHPYTLLQNHDGMFYRMVQQTEQTMANILINIAKENYIQLKQS</sequence>
<feature type="transmembrane region" description="Helical" evidence="9">
    <location>
        <begin position="929"/>
        <end position="950"/>
    </location>
</feature>
<evidence type="ECO:0000256" key="4">
    <source>
        <dbReference type="ARBA" id="ARBA00022737"/>
    </source>
</evidence>
<comment type="caution">
    <text evidence="12">The sequence shown here is derived from an EMBL/GenBank/DDBJ whole genome shotgun (WGS) entry which is preliminary data.</text>
</comment>
<feature type="transmembrane region" description="Helical" evidence="9">
    <location>
        <begin position="252"/>
        <end position="273"/>
    </location>
</feature>
<dbReference type="Proteomes" id="UP001353858">
    <property type="component" value="Unassembled WGS sequence"/>
</dbReference>
<dbReference type="PANTHER" id="PTHR24223:SF448">
    <property type="entry name" value="FI20146P1-RELATED"/>
    <property type="match status" value="1"/>
</dbReference>
<dbReference type="InterPro" id="IPR003593">
    <property type="entry name" value="AAA+_ATPase"/>
</dbReference>
<feature type="domain" description="ABC transporter" evidence="10">
    <location>
        <begin position="1023"/>
        <end position="1233"/>
    </location>
</feature>
<feature type="transmembrane region" description="Helical" evidence="9">
    <location>
        <begin position="344"/>
        <end position="364"/>
    </location>
</feature>
<feature type="transmembrane region" description="Helical" evidence="9">
    <location>
        <begin position="153"/>
        <end position="176"/>
    </location>
</feature>
<dbReference type="Pfam" id="PF00664">
    <property type="entry name" value="ABC_membrane"/>
    <property type="match status" value="2"/>
</dbReference>
<dbReference type="AlphaFoldDB" id="A0AAN7P9B4"/>
<keyword evidence="3 9" id="KW-0812">Transmembrane</keyword>
<dbReference type="GO" id="GO:0005524">
    <property type="term" value="F:ATP binding"/>
    <property type="evidence" value="ECO:0007669"/>
    <property type="project" value="UniProtKB-KW"/>
</dbReference>
<dbReference type="PROSITE" id="PS50893">
    <property type="entry name" value="ABC_TRANSPORTER_2"/>
    <property type="match status" value="2"/>
</dbReference>
<dbReference type="EMBL" id="JARPUR010000003">
    <property type="protein sequence ID" value="KAK4879113.1"/>
    <property type="molecule type" value="Genomic_DNA"/>
</dbReference>
<evidence type="ECO:0000256" key="5">
    <source>
        <dbReference type="ARBA" id="ARBA00022741"/>
    </source>
</evidence>
<evidence type="ECO:0000313" key="12">
    <source>
        <dbReference type="EMBL" id="KAK4879113.1"/>
    </source>
</evidence>
<evidence type="ECO:0000256" key="7">
    <source>
        <dbReference type="ARBA" id="ARBA00022989"/>
    </source>
</evidence>
<dbReference type="PANTHER" id="PTHR24223">
    <property type="entry name" value="ATP-BINDING CASSETTE SUB-FAMILY C"/>
    <property type="match status" value="1"/>
</dbReference>
<dbReference type="CDD" id="cd03250">
    <property type="entry name" value="ABCC_MRP_domain1"/>
    <property type="match status" value="1"/>
</dbReference>
<dbReference type="FunFam" id="3.40.50.300:FF:000482">
    <property type="entry name" value="Multidrug resistance-associated protein member 4"/>
    <property type="match status" value="1"/>
</dbReference>
<feature type="transmembrane region" description="Helical" evidence="9">
    <location>
        <begin position="227"/>
        <end position="246"/>
    </location>
</feature>